<keyword evidence="4" id="KW-0029">Amino-acid transport</keyword>
<feature type="chain" id="PRO_5016423501" evidence="5">
    <location>
        <begin position="30"/>
        <end position="380"/>
    </location>
</feature>
<keyword evidence="3 5" id="KW-0732">Signal</keyword>
<dbReference type="OrthoDB" id="9777352at2"/>
<evidence type="ECO:0000259" key="6">
    <source>
        <dbReference type="Pfam" id="PF13458"/>
    </source>
</evidence>
<dbReference type="Proteomes" id="UP000247792">
    <property type="component" value="Unassembled WGS sequence"/>
</dbReference>
<dbReference type="EMBL" id="QJKB01000008">
    <property type="protein sequence ID" value="PXX40275.1"/>
    <property type="molecule type" value="Genomic_DNA"/>
</dbReference>
<accession>A0A318IY92</accession>
<dbReference type="InterPro" id="IPR000709">
    <property type="entry name" value="Leu_Ile_Val-bd"/>
</dbReference>
<dbReference type="InterPro" id="IPR028082">
    <property type="entry name" value="Peripla_BP_I"/>
</dbReference>
<dbReference type="CDD" id="cd06326">
    <property type="entry name" value="PBP1_ABC_ligand_binding-like"/>
    <property type="match status" value="1"/>
</dbReference>
<evidence type="ECO:0000256" key="4">
    <source>
        <dbReference type="ARBA" id="ARBA00022970"/>
    </source>
</evidence>
<keyword evidence="8" id="KW-1185">Reference proteome</keyword>
<keyword evidence="2" id="KW-0813">Transport</keyword>
<evidence type="ECO:0000256" key="3">
    <source>
        <dbReference type="ARBA" id="ARBA00022729"/>
    </source>
</evidence>
<dbReference type="GO" id="GO:0006865">
    <property type="term" value="P:amino acid transport"/>
    <property type="evidence" value="ECO:0007669"/>
    <property type="project" value="UniProtKB-KW"/>
</dbReference>
<evidence type="ECO:0000313" key="8">
    <source>
        <dbReference type="Proteomes" id="UP000247792"/>
    </source>
</evidence>
<feature type="signal peptide" evidence="5">
    <location>
        <begin position="1"/>
        <end position="29"/>
    </location>
</feature>
<organism evidence="7 8">
    <name type="scientific">Undibacterium pigrum</name>
    <dbReference type="NCBI Taxonomy" id="401470"/>
    <lineage>
        <taxon>Bacteria</taxon>
        <taxon>Pseudomonadati</taxon>
        <taxon>Pseudomonadota</taxon>
        <taxon>Betaproteobacteria</taxon>
        <taxon>Burkholderiales</taxon>
        <taxon>Oxalobacteraceae</taxon>
        <taxon>Undibacterium</taxon>
    </lineage>
</organism>
<feature type="domain" description="Leucine-binding protein" evidence="6">
    <location>
        <begin position="34"/>
        <end position="376"/>
    </location>
</feature>
<reference evidence="7 8" key="1">
    <citation type="submission" date="2018-05" db="EMBL/GenBank/DDBJ databases">
        <title>Genomic Encyclopedia of Type Strains, Phase IV (KMG-IV): sequencing the most valuable type-strain genomes for metagenomic binning, comparative biology and taxonomic classification.</title>
        <authorList>
            <person name="Goeker M."/>
        </authorList>
    </citation>
    <scope>NUCLEOTIDE SEQUENCE [LARGE SCALE GENOMIC DNA]</scope>
    <source>
        <strain evidence="7 8">DSM 19792</strain>
    </source>
</reference>
<protein>
    <submittedName>
        <fullName evidence="7">Amino acid/amide ABC transporter substrate-binding protein (HAAT family)</fullName>
    </submittedName>
</protein>
<proteinExistence type="inferred from homology"/>
<evidence type="ECO:0000256" key="5">
    <source>
        <dbReference type="SAM" id="SignalP"/>
    </source>
</evidence>
<dbReference type="RefSeq" id="WP_110257015.1">
    <property type="nucleotide sequence ID" value="NZ_QJKB01000008.1"/>
</dbReference>
<dbReference type="AlphaFoldDB" id="A0A318IY92"/>
<dbReference type="SUPFAM" id="SSF53822">
    <property type="entry name" value="Periplasmic binding protein-like I"/>
    <property type="match status" value="1"/>
</dbReference>
<evidence type="ECO:0000256" key="1">
    <source>
        <dbReference type="ARBA" id="ARBA00010062"/>
    </source>
</evidence>
<dbReference type="InterPro" id="IPR028081">
    <property type="entry name" value="Leu-bd"/>
</dbReference>
<sequence>MFLKLNRCKAMVRLLLVNLILCCSVSAHADANDIVIGQSTALTGILAELGVAHSTGAKAYFDYVNSQGGVNGRKIRLITLDDAYDAKKSLANAKELIEKEKAVALFGMLGTPANTALLPVLEEANILSFAPVTGADVVRKPFNRRIFNIRAGYTTETEKIIDHLNVRGIKKIGVVVQNNAFGKEGLAGIEQAITKHQLKLTATVSINSDSSDLDKAVSAMEAADVQTIILITAGKPSSDFIQAFNKKVKGMQYFALSVLASQAGITALGKDGVGVIISQVLPFPYSATTTLVREYQKVMSKMGVKEYSYLGIEGFLDAKVLVEAIKRAGKDVNSDRIITALEGMGRTDFDGFIVNFSKNNHQGSDYAELTVVSKDGRFLR</sequence>
<gene>
    <name evidence="7" type="ORF">DFR42_108109</name>
</gene>
<evidence type="ECO:0000256" key="2">
    <source>
        <dbReference type="ARBA" id="ARBA00022448"/>
    </source>
</evidence>
<name>A0A318IY92_9BURK</name>
<dbReference type="PRINTS" id="PR00337">
    <property type="entry name" value="LEUILEVALBP"/>
</dbReference>
<dbReference type="Pfam" id="PF13458">
    <property type="entry name" value="Peripla_BP_6"/>
    <property type="match status" value="1"/>
</dbReference>
<comment type="caution">
    <text evidence="7">The sequence shown here is derived from an EMBL/GenBank/DDBJ whole genome shotgun (WGS) entry which is preliminary data.</text>
</comment>
<comment type="similarity">
    <text evidence="1">Belongs to the leucine-binding protein family.</text>
</comment>
<dbReference type="PANTHER" id="PTHR47235:SF1">
    <property type="entry name" value="BLR6548 PROTEIN"/>
    <property type="match status" value="1"/>
</dbReference>
<dbReference type="PANTHER" id="PTHR47235">
    <property type="entry name" value="BLR6548 PROTEIN"/>
    <property type="match status" value="1"/>
</dbReference>
<evidence type="ECO:0000313" key="7">
    <source>
        <dbReference type="EMBL" id="PXX40275.1"/>
    </source>
</evidence>
<dbReference type="Gene3D" id="3.40.50.2300">
    <property type="match status" value="2"/>
</dbReference>